<keyword evidence="2" id="KW-1185">Reference proteome</keyword>
<organism evidence="1 2">
    <name type="scientific">Clostridium felsineum</name>
    <dbReference type="NCBI Taxonomy" id="36839"/>
    <lineage>
        <taxon>Bacteria</taxon>
        <taxon>Bacillati</taxon>
        <taxon>Bacillota</taxon>
        <taxon>Clostridia</taxon>
        <taxon>Eubacteriales</taxon>
        <taxon>Clostridiaceae</taxon>
        <taxon>Clostridium</taxon>
    </lineage>
</organism>
<proteinExistence type="predicted"/>
<dbReference type="KEGG" id="crw:CROST_001660"/>
<dbReference type="EMBL" id="CP096983">
    <property type="protein sequence ID" value="URZ09495.1"/>
    <property type="molecule type" value="Genomic_DNA"/>
</dbReference>
<dbReference type="AlphaFoldDB" id="A0A1S8LD94"/>
<dbReference type="NCBIfam" id="TIGR03927">
    <property type="entry name" value="T7SS_EssA_Firm"/>
    <property type="match status" value="1"/>
</dbReference>
<dbReference type="Proteomes" id="UP000190951">
    <property type="component" value="Chromosome"/>
</dbReference>
<sequence length="191" mass="21821">MQILLLNVMHKMLKASVSNKSRCYFLWHLLLKNRLLLFISMVLVIFLLANPRCFAEDNGSLQLNPNVITNSDGGIGTTSDFSIRSQLFTPTIDKLAKKQAQDNIPKQRETLDLSKQATNTLYNVNTTKVVKQLFVNYKPQVIASSTNKSDSKTMIWYWVISLAAIPLIVLAIFLGRKNAKRRLRKKNERTH</sequence>
<protein>
    <submittedName>
        <fullName evidence="1">Uncharacterized protein</fullName>
    </submittedName>
</protein>
<dbReference type="STRING" id="84029.CROST_00910"/>
<name>A0A1S8LD94_9CLOT</name>
<evidence type="ECO:0000313" key="1">
    <source>
        <dbReference type="EMBL" id="URZ09495.1"/>
    </source>
</evidence>
<accession>A0A1S8LD94</accession>
<evidence type="ECO:0000313" key="2">
    <source>
        <dbReference type="Proteomes" id="UP000190951"/>
    </source>
</evidence>
<gene>
    <name evidence="1" type="ORF">CROST_001660</name>
</gene>
<reference evidence="1 2" key="1">
    <citation type="submission" date="2022-04" db="EMBL/GenBank/DDBJ databases">
        <title>Genome sequence of C. roseum typestrain.</title>
        <authorList>
            <person name="Poehlein A."/>
            <person name="Schoch T."/>
            <person name="Duerre P."/>
            <person name="Daniel R."/>
        </authorList>
    </citation>
    <scope>NUCLEOTIDE SEQUENCE [LARGE SCALE GENOMIC DNA]</scope>
    <source>
        <strain evidence="1 2">DSM 7320</strain>
    </source>
</reference>
<dbReference type="InterPro" id="IPR018920">
    <property type="entry name" value="EssA/YueC"/>
</dbReference>